<name>A0A1F6DXM6_9BACT</name>
<accession>A0A1F6DXM6</accession>
<dbReference type="AlphaFoldDB" id="A0A1F6DXM6"/>
<dbReference type="Proteomes" id="UP000177652">
    <property type="component" value="Unassembled WGS sequence"/>
</dbReference>
<organism evidence="1 2">
    <name type="scientific">Candidatus Kaiserbacteria bacterium RIFCSPHIGHO2_02_FULL_55_20</name>
    <dbReference type="NCBI Taxonomy" id="1798497"/>
    <lineage>
        <taxon>Bacteria</taxon>
        <taxon>Candidatus Kaiseribacteriota</taxon>
    </lineage>
</organism>
<protein>
    <submittedName>
        <fullName evidence="1">Uncharacterized protein</fullName>
    </submittedName>
</protein>
<evidence type="ECO:0000313" key="1">
    <source>
        <dbReference type="EMBL" id="OGG66030.1"/>
    </source>
</evidence>
<proteinExistence type="predicted"/>
<sequence length="89" mass="9706">MNDAKFYFANLGADVTRCVSALQSGNVARYENSLARARKTLAHLRTAGRPEAYEEGLLLLSGLEYARQSNTLQSFGIHVNALSATFSPL</sequence>
<reference evidence="1 2" key="1">
    <citation type="journal article" date="2016" name="Nat. Commun.">
        <title>Thousands of microbial genomes shed light on interconnected biogeochemical processes in an aquifer system.</title>
        <authorList>
            <person name="Anantharaman K."/>
            <person name="Brown C.T."/>
            <person name="Hug L.A."/>
            <person name="Sharon I."/>
            <person name="Castelle C.J."/>
            <person name="Probst A.J."/>
            <person name="Thomas B.C."/>
            <person name="Singh A."/>
            <person name="Wilkins M.J."/>
            <person name="Karaoz U."/>
            <person name="Brodie E.L."/>
            <person name="Williams K.H."/>
            <person name="Hubbard S.S."/>
            <person name="Banfield J.F."/>
        </authorList>
    </citation>
    <scope>NUCLEOTIDE SEQUENCE [LARGE SCALE GENOMIC DNA]</scope>
</reference>
<evidence type="ECO:0000313" key="2">
    <source>
        <dbReference type="Proteomes" id="UP000177652"/>
    </source>
</evidence>
<comment type="caution">
    <text evidence="1">The sequence shown here is derived from an EMBL/GenBank/DDBJ whole genome shotgun (WGS) entry which is preliminary data.</text>
</comment>
<dbReference type="EMBL" id="MFLK01000022">
    <property type="protein sequence ID" value="OGG66030.1"/>
    <property type="molecule type" value="Genomic_DNA"/>
</dbReference>
<gene>
    <name evidence="1" type="ORF">A3D71_00420</name>
</gene>
<dbReference type="STRING" id="1798497.A3D71_00420"/>